<sequence>MSRELLDDTLDESFEETNSGDCKENEVEELETEVSEDTEKWADDGDLKKIPFQRNPGPGIFTVLCHTRKFDGPVERRFHVKLFWGATCTHGVQSSYLYEVTDFYCKHVF</sequence>
<reference evidence="2 3" key="1">
    <citation type="journal article" date="2019" name="Sci. Rep.">
        <title>Orb-weaving spider Araneus ventricosus genome elucidates the spidroin gene catalogue.</title>
        <authorList>
            <person name="Kono N."/>
            <person name="Nakamura H."/>
            <person name="Ohtoshi R."/>
            <person name="Moran D.A.P."/>
            <person name="Shinohara A."/>
            <person name="Yoshida Y."/>
            <person name="Fujiwara M."/>
            <person name="Mori M."/>
            <person name="Tomita M."/>
            <person name="Arakawa K."/>
        </authorList>
    </citation>
    <scope>NUCLEOTIDE SEQUENCE [LARGE SCALE GENOMIC DNA]</scope>
</reference>
<gene>
    <name evidence="2" type="ORF">AVEN_208972_1</name>
</gene>
<name>A0A4Y2CQV6_ARAVE</name>
<feature type="region of interest" description="Disordered" evidence="1">
    <location>
        <begin position="1"/>
        <end position="27"/>
    </location>
</feature>
<comment type="caution">
    <text evidence="2">The sequence shown here is derived from an EMBL/GenBank/DDBJ whole genome shotgun (WGS) entry which is preliminary data.</text>
</comment>
<accession>A0A4Y2CQV6</accession>
<keyword evidence="3" id="KW-1185">Reference proteome</keyword>
<dbReference type="EMBL" id="BGPR01000226">
    <property type="protein sequence ID" value="GBM06286.1"/>
    <property type="molecule type" value="Genomic_DNA"/>
</dbReference>
<evidence type="ECO:0000313" key="3">
    <source>
        <dbReference type="Proteomes" id="UP000499080"/>
    </source>
</evidence>
<evidence type="ECO:0000313" key="2">
    <source>
        <dbReference type="EMBL" id="GBM06286.1"/>
    </source>
</evidence>
<proteinExistence type="predicted"/>
<evidence type="ECO:0000256" key="1">
    <source>
        <dbReference type="SAM" id="MobiDB-lite"/>
    </source>
</evidence>
<dbReference type="AlphaFoldDB" id="A0A4Y2CQV6"/>
<protein>
    <submittedName>
        <fullName evidence="2">Uncharacterized protein</fullName>
    </submittedName>
</protein>
<dbReference type="Proteomes" id="UP000499080">
    <property type="component" value="Unassembled WGS sequence"/>
</dbReference>
<organism evidence="2 3">
    <name type="scientific">Araneus ventricosus</name>
    <name type="common">Orbweaver spider</name>
    <name type="synonym">Epeira ventricosa</name>
    <dbReference type="NCBI Taxonomy" id="182803"/>
    <lineage>
        <taxon>Eukaryota</taxon>
        <taxon>Metazoa</taxon>
        <taxon>Ecdysozoa</taxon>
        <taxon>Arthropoda</taxon>
        <taxon>Chelicerata</taxon>
        <taxon>Arachnida</taxon>
        <taxon>Araneae</taxon>
        <taxon>Araneomorphae</taxon>
        <taxon>Entelegynae</taxon>
        <taxon>Araneoidea</taxon>
        <taxon>Araneidae</taxon>
        <taxon>Araneus</taxon>
    </lineage>
</organism>